<protein>
    <recommendedName>
        <fullName evidence="4">Carbohydrate-binding protein</fullName>
    </recommendedName>
</protein>
<evidence type="ECO:0000256" key="1">
    <source>
        <dbReference type="SAM" id="Phobius"/>
    </source>
</evidence>
<dbReference type="OMA" id="EFHRETA"/>
<keyword evidence="1" id="KW-1133">Transmembrane helix</keyword>
<accession>A0A833SN29</accession>
<keyword evidence="1" id="KW-0812">Transmembrane</keyword>
<feature type="transmembrane region" description="Helical" evidence="1">
    <location>
        <begin position="139"/>
        <end position="159"/>
    </location>
</feature>
<organism evidence="2 3">
    <name type="scientific">Phytophthora infestans</name>
    <name type="common">Potato late blight agent</name>
    <name type="synonym">Botrytis infestans</name>
    <dbReference type="NCBI Taxonomy" id="4787"/>
    <lineage>
        <taxon>Eukaryota</taxon>
        <taxon>Sar</taxon>
        <taxon>Stramenopiles</taxon>
        <taxon>Oomycota</taxon>
        <taxon>Peronosporomycetes</taxon>
        <taxon>Peronosporales</taxon>
        <taxon>Peronosporaceae</taxon>
        <taxon>Phytophthora</taxon>
    </lineage>
</organism>
<reference evidence="2" key="1">
    <citation type="submission" date="2020-04" db="EMBL/GenBank/DDBJ databases">
        <title>Hybrid Assembly of Korean Phytophthora infestans isolates.</title>
        <authorList>
            <person name="Prokchorchik M."/>
            <person name="Lee Y."/>
            <person name="Seo J."/>
            <person name="Cho J.-H."/>
            <person name="Park Y.-E."/>
            <person name="Jang D.-C."/>
            <person name="Im J.-S."/>
            <person name="Choi J.-G."/>
            <person name="Park H.-J."/>
            <person name="Lee G.-B."/>
            <person name="Lee Y.-G."/>
            <person name="Hong S.-Y."/>
            <person name="Cho K."/>
            <person name="Sohn K.H."/>
        </authorList>
    </citation>
    <scope>NUCLEOTIDE SEQUENCE</scope>
    <source>
        <strain evidence="2">KR_1_A1</strain>
    </source>
</reference>
<dbReference type="EMBL" id="WSZM01000420">
    <property type="protein sequence ID" value="KAF4033508.1"/>
    <property type="molecule type" value="Genomic_DNA"/>
</dbReference>
<keyword evidence="1" id="KW-0472">Membrane</keyword>
<sequence length="185" mass="19238">MSTSILRNLISFADEPNEECSSVSVKGDATYCIKGPVCGATAGACPAEGDAAVSNCVKSSRSFATGCIAPVDAQCVITPLNHWECVFPNISSATTPPTLETQATQQPTISTNKLALSASTESTSTPSGSENLVQGPNTALNIAVGVSCCVLALVGLVYVKKRRDAKKAQEDEYKFSPSEISIVMV</sequence>
<dbReference type="AlphaFoldDB" id="A0A833SN29"/>
<evidence type="ECO:0000313" key="2">
    <source>
        <dbReference type="EMBL" id="KAF4033508.1"/>
    </source>
</evidence>
<name>A0A833SN29_PHYIN</name>
<keyword evidence="3" id="KW-1185">Reference proteome</keyword>
<proteinExistence type="predicted"/>
<gene>
    <name evidence="2" type="ORF">GN244_ATG14585</name>
</gene>
<dbReference type="Proteomes" id="UP000602510">
    <property type="component" value="Unassembled WGS sequence"/>
</dbReference>
<evidence type="ECO:0000313" key="3">
    <source>
        <dbReference type="Proteomes" id="UP000602510"/>
    </source>
</evidence>
<evidence type="ECO:0008006" key="4">
    <source>
        <dbReference type="Google" id="ProtNLM"/>
    </source>
</evidence>
<comment type="caution">
    <text evidence="2">The sequence shown here is derived from an EMBL/GenBank/DDBJ whole genome shotgun (WGS) entry which is preliminary data.</text>
</comment>